<dbReference type="EMBL" id="KZ613977">
    <property type="protein sequence ID" value="PMD29116.1"/>
    <property type="molecule type" value="Genomic_DNA"/>
</dbReference>
<reference evidence="2 3" key="1">
    <citation type="submission" date="2016-04" db="EMBL/GenBank/DDBJ databases">
        <title>A degradative enzymes factory behind the ericoid mycorrhizal symbiosis.</title>
        <authorList>
            <consortium name="DOE Joint Genome Institute"/>
            <person name="Martino E."/>
            <person name="Morin E."/>
            <person name="Grelet G."/>
            <person name="Kuo A."/>
            <person name="Kohler A."/>
            <person name="Daghino S."/>
            <person name="Barry K."/>
            <person name="Choi C."/>
            <person name="Cichocki N."/>
            <person name="Clum A."/>
            <person name="Copeland A."/>
            <person name="Hainaut M."/>
            <person name="Haridas S."/>
            <person name="Labutti K."/>
            <person name="Lindquist E."/>
            <person name="Lipzen A."/>
            <person name="Khouja H.-R."/>
            <person name="Murat C."/>
            <person name="Ohm R."/>
            <person name="Olson A."/>
            <person name="Spatafora J."/>
            <person name="Veneault-Fourrey C."/>
            <person name="Henrissat B."/>
            <person name="Grigoriev I."/>
            <person name="Martin F."/>
            <person name="Perotto S."/>
        </authorList>
    </citation>
    <scope>NUCLEOTIDE SEQUENCE [LARGE SCALE GENOMIC DNA]</scope>
    <source>
        <strain evidence="2 3">F</strain>
    </source>
</reference>
<dbReference type="InterPro" id="IPR011009">
    <property type="entry name" value="Kinase-like_dom_sf"/>
</dbReference>
<dbReference type="PANTHER" id="PTHR21310">
    <property type="entry name" value="AMINOGLYCOSIDE PHOSPHOTRANSFERASE-RELATED-RELATED"/>
    <property type="match status" value="1"/>
</dbReference>
<keyword evidence="2" id="KW-0808">Transferase</keyword>
<dbReference type="AlphaFoldDB" id="A0A2J6QS79"/>
<feature type="domain" description="Aminoglycoside phosphotransferase" evidence="1">
    <location>
        <begin position="158"/>
        <end position="192"/>
    </location>
</feature>
<keyword evidence="2" id="KW-0418">Kinase</keyword>
<dbReference type="Pfam" id="PF01636">
    <property type="entry name" value="APH"/>
    <property type="match status" value="1"/>
</dbReference>
<dbReference type="InterPro" id="IPR002575">
    <property type="entry name" value="Aminoglycoside_PTrfase"/>
</dbReference>
<evidence type="ECO:0000313" key="2">
    <source>
        <dbReference type="EMBL" id="PMD29116.1"/>
    </source>
</evidence>
<dbReference type="Proteomes" id="UP000235786">
    <property type="component" value="Unassembled WGS sequence"/>
</dbReference>
<evidence type="ECO:0000259" key="1">
    <source>
        <dbReference type="Pfam" id="PF01636"/>
    </source>
</evidence>
<gene>
    <name evidence="2" type="ORF">L207DRAFT_475542</name>
</gene>
<dbReference type="GO" id="GO:0016301">
    <property type="term" value="F:kinase activity"/>
    <property type="evidence" value="ECO:0007669"/>
    <property type="project" value="UniProtKB-KW"/>
</dbReference>
<dbReference type="CDD" id="cd05120">
    <property type="entry name" value="APH_ChoK_like"/>
    <property type="match status" value="1"/>
</dbReference>
<name>A0A2J6QS79_HYAVF</name>
<dbReference type="OrthoDB" id="2906425at2759"/>
<dbReference type="Gene3D" id="3.90.1200.10">
    <property type="match status" value="1"/>
</dbReference>
<dbReference type="PANTHER" id="PTHR21310:SF55">
    <property type="entry name" value="AMINOGLYCOSIDE PHOSPHOTRANSFERASE DOMAIN-CONTAINING PROTEIN"/>
    <property type="match status" value="1"/>
</dbReference>
<dbReference type="InterPro" id="IPR051678">
    <property type="entry name" value="AGP_Transferase"/>
</dbReference>
<protein>
    <submittedName>
        <fullName evidence="2">Kinase-like protein</fullName>
    </submittedName>
</protein>
<keyword evidence="3" id="KW-1185">Reference proteome</keyword>
<dbReference type="STRING" id="1149755.A0A2J6QS79"/>
<proteinExistence type="predicted"/>
<evidence type="ECO:0000313" key="3">
    <source>
        <dbReference type="Proteomes" id="UP000235786"/>
    </source>
</evidence>
<organism evidence="2 3">
    <name type="scientific">Hyaloscypha variabilis (strain UAMH 11265 / GT02V1 / F)</name>
    <name type="common">Meliniomyces variabilis</name>
    <dbReference type="NCBI Taxonomy" id="1149755"/>
    <lineage>
        <taxon>Eukaryota</taxon>
        <taxon>Fungi</taxon>
        <taxon>Dikarya</taxon>
        <taxon>Ascomycota</taxon>
        <taxon>Pezizomycotina</taxon>
        <taxon>Leotiomycetes</taxon>
        <taxon>Helotiales</taxon>
        <taxon>Hyaloscyphaceae</taxon>
        <taxon>Hyaloscypha</taxon>
        <taxon>Hyaloscypha variabilis</taxon>
    </lineage>
</organism>
<sequence>MFDEEPLTYEESSERAYYSYSDRYLKRSLAPSEYKSARSGEVIVPFRNKERLENEVACLKYIREKTDIPVPEVLNAYEENGSFFIWTARVEGVPLKELKEEDRLKVLPEIRRHIATLQTLRSNKTGGPSGILCPPNIVTDNCDRNTVWQQISAEDFIYVFIHGDLSRSNIIVDPVTYKVVAILDWEYAGYYPKEHEIPYYERPIPSGAQPKYFPKIVKQIKQFWEDSTC</sequence>
<accession>A0A2J6QS79</accession>
<dbReference type="SUPFAM" id="SSF56112">
    <property type="entry name" value="Protein kinase-like (PK-like)"/>
    <property type="match status" value="1"/>
</dbReference>